<protein>
    <submittedName>
        <fullName evidence="2">Uncharacterized protein</fullName>
    </submittedName>
</protein>
<gene>
    <name evidence="2" type="ORF">KDK_30950</name>
</gene>
<feature type="compositionally biased region" description="Basic and acidic residues" evidence="1">
    <location>
        <begin position="1"/>
        <end position="18"/>
    </location>
</feature>
<evidence type="ECO:0000313" key="2">
    <source>
        <dbReference type="EMBL" id="GCE19295.1"/>
    </source>
</evidence>
<evidence type="ECO:0000313" key="3">
    <source>
        <dbReference type="Proteomes" id="UP000287188"/>
    </source>
</evidence>
<keyword evidence="3" id="KW-1185">Reference proteome</keyword>
<organism evidence="2 3">
    <name type="scientific">Dictyobacter kobayashii</name>
    <dbReference type="NCBI Taxonomy" id="2014872"/>
    <lineage>
        <taxon>Bacteria</taxon>
        <taxon>Bacillati</taxon>
        <taxon>Chloroflexota</taxon>
        <taxon>Ktedonobacteria</taxon>
        <taxon>Ktedonobacterales</taxon>
        <taxon>Dictyobacteraceae</taxon>
        <taxon>Dictyobacter</taxon>
    </lineage>
</organism>
<proteinExistence type="predicted"/>
<evidence type="ECO:0000256" key="1">
    <source>
        <dbReference type="SAM" id="MobiDB-lite"/>
    </source>
</evidence>
<name>A0A402AJQ7_9CHLR</name>
<dbReference type="EMBL" id="BIFS01000001">
    <property type="protein sequence ID" value="GCE19295.1"/>
    <property type="molecule type" value="Genomic_DNA"/>
</dbReference>
<sequence length="59" mass="6648">MRLPLEREDPKAESLPRNERKRRSPVSLETNGLTNFHGGARYSTAEDQPQGRHTCAQTG</sequence>
<feature type="region of interest" description="Disordered" evidence="1">
    <location>
        <begin position="1"/>
        <end position="59"/>
    </location>
</feature>
<accession>A0A402AJQ7</accession>
<comment type="caution">
    <text evidence="2">The sequence shown here is derived from an EMBL/GenBank/DDBJ whole genome shotgun (WGS) entry which is preliminary data.</text>
</comment>
<reference evidence="3" key="1">
    <citation type="submission" date="2018-12" db="EMBL/GenBank/DDBJ databases">
        <title>Tengunoibacter tsumagoiensis gen. nov., sp. nov., Dictyobacter kobayashii sp. nov., D. alpinus sp. nov., and D. joshuensis sp. nov. and description of Dictyobacteraceae fam. nov. within the order Ktedonobacterales isolated from Tengu-no-mugimeshi.</title>
        <authorList>
            <person name="Wang C.M."/>
            <person name="Zheng Y."/>
            <person name="Sakai Y."/>
            <person name="Toyoda A."/>
            <person name="Minakuchi Y."/>
            <person name="Abe K."/>
            <person name="Yokota A."/>
            <person name="Yabe S."/>
        </authorList>
    </citation>
    <scope>NUCLEOTIDE SEQUENCE [LARGE SCALE GENOMIC DNA]</scope>
    <source>
        <strain evidence="3">Uno11</strain>
    </source>
</reference>
<dbReference type="Proteomes" id="UP000287188">
    <property type="component" value="Unassembled WGS sequence"/>
</dbReference>
<dbReference type="AlphaFoldDB" id="A0A402AJQ7"/>